<dbReference type="Gene3D" id="3.30.70.20">
    <property type="match status" value="1"/>
</dbReference>
<evidence type="ECO:0000256" key="2">
    <source>
        <dbReference type="ARBA" id="ARBA00005404"/>
    </source>
</evidence>
<keyword evidence="8 10" id="KW-0520">NAD</keyword>
<dbReference type="SUPFAM" id="SSF54292">
    <property type="entry name" value="2Fe-2S ferredoxin-like"/>
    <property type="match status" value="1"/>
</dbReference>
<dbReference type="InterPro" id="IPR006963">
    <property type="entry name" value="Mopterin_OxRdtase_4Fe-4S_dom"/>
</dbReference>
<evidence type="ECO:0000256" key="9">
    <source>
        <dbReference type="ARBA" id="ARBA00047712"/>
    </source>
</evidence>
<evidence type="ECO:0000259" key="11">
    <source>
        <dbReference type="PROSITE" id="PS51085"/>
    </source>
</evidence>
<dbReference type="Gene3D" id="3.40.228.10">
    <property type="entry name" value="Dimethylsulfoxide Reductase, domain 2"/>
    <property type="match status" value="1"/>
</dbReference>
<feature type="domain" description="4Fe-4S His(Cys)3-ligated-type" evidence="13">
    <location>
        <begin position="78"/>
        <end position="117"/>
    </location>
</feature>
<dbReference type="Gene3D" id="3.40.50.740">
    <property type="match status" value="1"/>
</dbReference>
<accession>A0ABQ6BQJ0</accession>
<evidence type="ECO:0000259" key="13">
    <source>
        <dbReference type="PROSITE" id="PS51839"/>
    </source>
</evidence>
<gene>
    <name evidence="14" type="ORF">GCM10007860_05990</name>
</gene>
<dbReference type="Pfam" id="PF22117">
    <property type="entry name" value="Fer4_Nqo3"/>
    <property type="match status" value="1"/>
</dbReference>
<dbReference type="PANTHER" id="PTHR43105:SF13">
    <property type="entry name" value="NADH-UBIQUINONE OXIDOREDUCTASE 75 KDA SUBUNIT, MITOCHONDRIAL"/>
    <property type="match status" value="1"/>
</dbReference>
<protein>
    <recommendedName>
        <fullName evidence="10">NADH-quinone oxidoreductase</fullName>
        <ecNumber evidence="10">7.1.1.-</ecNumber>
    </recommendedName>
</protein>
<keyword evidence="5 10" id="KW-1278">Translocase</keyword>
<keyword evidence="7 10" id="KW-0411">Iron-sulfur</keyword>
<feature type="domain" description="4Fe-4S Mo/W bis-MGD-type" evidence="12">
    <location>
        <begin position="215"/>
        <end position="271"/>
    </location>
</feature>
<dbReference type="InterPro" id="IPR001041">
    <property type="entry name" value="2Fe-2S_ferredoxin-type"/>
</dbReference>
<comment type="function">
    <text evidence="10">NDH-1 shuttles electrons from NADH, via FMN and iron-sulfur (Fe-S) centers, to quinones in the respiratory chain. Couples the redox reaction to proton translocation (for every two electrons transferred, four hydrogen ions are translocated across the cytoplasmic membrane), and thus conserves the redox energy in a proton gradient.</text>
</comment>
<keyword evidence="10" id="KW-0001">2Fe-2S</keyword>
<dbReference type="Pfam" id="PF13510">
    <property type="entry name" value="Fer2_4"/>
    <property type="match status" value="1"/>
</dbReference>
<dbReference type="CDD" id="cd00207">
    <property type="entry name" value="fer2"/>
    <property type="match status" value="1"/>
</dbReference>
<dbReference type="Proteomes" id="UP001156836">
    <property type="component" value="Unassembled WGS sequence"/>
</dbReference>
<dbReference type="InterPro" id="IPR010228">
    <property type="entry name" value="NADH_UbQ_OxRdtase_Gsu"/>
</dbReference>
<keyword evidence="6 10" id="KW-0408">Iron</keyword>
<organism evidence="14 15">
    <name type="scientific">Chitiniphilus shinanonensis</name>
    <dbReference type="NCBI Taxonomy" id="553088"/>
    <lineage>
        <taxon>Bacteria</taxon>
        <taxon>Pseudomonadati</taxon>
        <taxon>Pseudomonadota</taxon>
        <taxon>Betaproteobacteria</taxon>
        <taxon>Neisseriales</taxon>
        <taxon>Chitinibacteraceae</taxon>
        <taxon>Chitiniphilus</taxon>
    </lineage>
</organism>
<evidence type="ECO:0000256" key="6">
    <source>
        <dbReference type="ARBA" id="ARBA00023004"/>
    </source>
</evidence>
<dbReference type="EC" id="7.1.1.-" evidence="10"/>
<dbReference type="RefSeq" id="WP_018748774.1">
    <property type="nucleotide sequence ID" value="NZ_BSOZ01000005.1"/>
</dbReference>
<dbReference type="InterPro" id="IPR050123">
    <property type="entry name" value="Prok_molybdopt-oxidoreductase"/>
</dbReference>
<evidence type="ECO:0000256" key="5">
    <source>
        <dbReference type="ARBA" id="ARBA00022967"/>
    </source>
</evidence>
<dbReference type="SMART" id="SM00929">
    <property type="entry name" value="NADH-G_4Fe-4S_3"/>
    <property type="match status" value="1"/>
</dbReference>
<reference evidence="15" key="1">
    <citation type="journal article" date="2019" name="Int. J. Syst. Evol. Microbiol.">
        <title>The Global Catalogue of Microorganisms (GCM) 10K type strain sequencing project: providing services to taxonomists for standard genome sequencing and annotation.</title>
        <authorList>
            <consortium name="The Broad Institute Genomics Platform"/>
            <consortium name="The Broad Institute Genome Sequencing Center for Infectious Disease"/>
            <person name="Wu L."/>
            <person name="Ma J."/>
        </authorList>
    </citation>
    <scope>NUCLEOTIDE SEQUENCE [LARGE SCALE GENOMIC DNA]</scope>
    <source>
        <strain evidence="15">NBRC 104970</strain>
    </source>
</reference>
<evidence type="ECO:0000313" key="14">
    <source>
        <dbReference type="EMBL" id="GLS03455.1"/>
    </source>
</evidence>
<comment type="cofactor">
    <cofactor evidence="10">
        <name>[2Fe-2S] cluster</name>
        <dbReference type="ChEBI" id="CHEBI:190135"/>
    </cofactor>
    <text evidence="10">Binds 1 [2Fe-2S] cluster per subunit.</text>
</comment>
<dbReference type="PROSITE" id="PS00643">
    <property type="entry name" value="COMPLEX1_75K_3"/>
    <property type="match status" value="1"/>
</dbReference>
<keyword evidence="15" id="KW-1185">Reference proteome</keyword>
<comment type="cofactor">
    <cofactor evidence="1 10">
        <name>[4Fe-4S] cluster</name>
        <dbReference type="ChEBI" id="CHEBI:49883"/>
    </cofactor>
</comment>
<dbReference type="Pfam" id="PF22151">
    <property type="entry name" value="Fer4_NDSU1"/>
    <property type="match status" value="1"/>
</dbReference>
<evidence type="ECO:0000256" key="8">
    <source>
        <dbReference type="ARBA" id="ARBA00023027"/>
    </source>
</evidence>
<dbReference type="EMBL" id="BSOZ01000005">
    <property type="protein sequence ID" value="GLS03455.1"/>
    <property type="molecule type" value="Genomic_DNA"/>
</dbReference>
<evidence type="ECO:0000256" key="4">
    <source>
        <dbReference type="ARBA" id="ARBA00022723"/>
    </source>
</evidence>
<sequence>MLEIEIDGKKLTVPGGSTVMDAANSVGVHIPHFCYHKKLSIAANCRMCLVQVEKAPKPLPACATPVTDGMKVYTHSDMAVKAQKGVMEFLLINHPLDCPICDQGGECQLQDLAVGYGQSSSRYEEEKRVVPNKNLGPLISTDMTRCIHCSRCVRFTEEIAGYQELGMPGRGEHTEVMSFIGKTVNSEISGNVIDLCPVGALTSKPFRYSARTWELSRRKSVSPHDGLGANLVVQVKDHRVKRVLPLENEAINECWLADRDRFSYEALNSEERLTKPLIKQGGVWQEADWQSALEYVANGLKDIVDAHGAGSIAGVATEHATVEELYLLKQLFAGLGSHNVETRLRAADHGLKTAGATWLGQSIVDVATAEAVLVIGSTLRKEQPLLAQRLRQGVKKGLKLSVVNPHADDLLTALAGQVVVRPDQLVEGVLAVVKAVVDAKGVAAPAQIDLSGVEADDAARAIAASFADKEKTAIVLGNVAQQNPRYAELYAAAAALAELTGAKLGVLGAAANSVGAQLVGATGAGNVFAEPKKAYVLLNTEVEFDVGDSLQALRAVQGAAMVVALSSFGSCALEHADVILPVSPFSETSGTFVNMEGKAQSFNGVVRPLGETRPAWKVFRVLGNLLGLENFNFNSSEEVRDIALAGDLAAKLSNALAAPVAVKAQAASGVVRLGEVPIYQADLLTRRAPSLQATVDGAAPQLKANAATLARLGLSIGGQALVKQGQGDAQLAVELDNGLADDVVRVPANHPLTRALGAFVGPVDVTQA</sequence>
<dbReference type="InterPro" id="IPR036010">
    <property type="entry name" value="2Fe-2S_ferredoxin-like_sf"/>
</dbReference>
<dbReference type="InterPro" id="IPR006656">
    <property type="entry name" value="Mopterin_OxRdtase"/>
</dbReference>
<dbReference type="PANTHER" id="PTHR43105">
    <property type="entry name" value="RESPIRATORY NITRATE REDUCTASE"/>
    <property type="match status" value="1"/>
</dbReference>
<comment type="caution">
    <text evidence="14">The sequence shown here is derived from an EMBL/GenBank/DDBJ whole genome shotgun (WGS) entry which is preliminary data.</text>
</comment>
<proteinExistence type="inferred from homology"/>
<dbReference type="Pfam" id="PF00384">
    <property type="entry name" value="Molybdopterin"/>
    <property type="match status" value="1"/>
</dbReference>
<evidence type="ECO:0000256" key="10">
    <source>
        <dbReference type="RuleBase" id="RU003525"/>
    </source>
</evidence>
<dbReference type="NCBIfam" id="TIGR01973">
    <property type="entry name" value="NuoG"/>
    <property type="match status" value="1"/>
</dbReference>
<dbReference type="SUPFAM" id="SSF53706">
    <property type="entry name" value="Formate dehydrogenase/DMSO reductase, domains 1-3"/>
    <property type="match status" value="1"/>
</dbReference>
<evidence type="ECO:0000256" key="3">
    <source>
        <dbReference type="ARBA" id="ARBA00022485"/>
    </source>
</evidence>
<keyword evidence="4 10" id="KW-0479">Metal-binding</keyword>
<dbReference type="PROSITE" id="PS51085">
    <property type="entry name" value="2FE2S_FER_2"/>
    <property type="match status" value="1"/>
</dbReference>
<dbReference type="PROSITE" id="PS00641">
    <property type="entry name" value="COMPLEX1_75K_1"/>
    <property type="match status" value="1"/>
</dbReference>
<dbReference type="Gene3D" id="3.10.20.740">
    <property type="match status" value="1"/>
</dbReference>
<dbReference type="PROSITE" id="PS51839">
    <property type="entry name" value="4FE4S_HC3"/>
    <property type="match status" value="1"/>
</dbReference>
<dbReference type="Gene3D" id="3.30.200.210">
    <property type="match status" value="1"/>
</dbReference>
<keyword evidence="10" id="KW-0874">Quinone</keyword>
<evidence type="ECO:0000313" key="15">
    <source>
        <dbReference type="Proteomes" id="UP001156836"/>
    </source>
</evidence>
<evidence type="ECO:0000259" key="12">
    <source>
        <dbReference type="PROSITE" id="PS51669"/>
    </source>
</evidence>
<dbReference type="PROSITE" id="PS51669">
    <property type="entry name" value="4FE4S_MOW_BIS_MGD"/>
    <property type="match status" value="1"/>
</dbReference>
<dbReference type="Pfam" id="PF10588">
    <property type="entry name" value="NADH-G_4Fe-4S_3"/>
    <property type="match status" value="1"/>
</dbReference>
<keyword evidence="3 10" id="KW-0004">4Fe-4S</keyword>
<name>A0ABQ6BQJ0_9NEIS</name>
<feature type="domain" description="2Fe-2S ferredoxin-type" evidence="11">
    <location>
        <begin position="1"/>
        <end position="78"/>
    </location>
</feature>
<dbReference type="InterPro" id="IPR054351">
    <property type="entry name" value="NADH_UbQ_OxRdtase_ferredoxin"/>
</dbReference>
<evidence type="ECO:0000256" key="7">
    <source>
        <dbReference type="ARBA" id="ARBA00023014"/>
    </source>
</evidence>
<dbReference type="InterPro" id="IPR019574">
    <property type="entry name" value="NADH_UbQ_OxRdtase_Gsu_4Fe4S-bd"/>
</dbReference>
<dbReference type="SUPFAM" id="SSF54862">
    <property type="entry name" value="4Fe-4S ferredoxins"/>
    <property type="match status" value="1"/>
</dbReference>
<dbReference type="PROSITE" id="PS00642">
    <property type="entry name" value="COMPLEX1_75K_2"/>
    <property type="match status" value="1"/>
</dbReference>
<comment type="similarity">
    <text evidence="2 10">Belongs to the complex I 75 kDa subunit family.</text>
</comment>
<dbReference type="InterPro" id="IPR000283">
    <property type="entry name" value="NADH_UbQ_OxRdtase_75kDa_su_CS"/>
</dbReference>
<evidence type="ECO:0000256" key="1">
    <source>
        <dbReference type="ARBA" id="ARBA00001966"/>
    </source>
</evidence>
<comment type="catalytic activity">
    <reaction evidence="9 10">
        <text>a quinone + NADH + 5 H(+)(in) = a quinol + NAD(+) + 4 H(+)(out)</text>
        <dbReference type="Rhea" id="RHEA:57888"/>
        <dbReference type="ChEBI" id="CHEBI:15378"/>
        <dbReference type="ChEBI" id="CHEBI:24646"/>
        <dbReference type="ChEBI" id="CHEBI:57540"/>
        <dbReference type="ChEBI" id="CHEBI:57945"/>
        <dbReference type="ChEBI" id="CHEBI:132124"/>
    </reaction>
</comment>